<sequence length="284" mass="31501">MAGDSITKISLRLHGFERLSYDPSPTQHATDLDFDTMPGAPQFPEPYLISRYSTLAGALGPDLLIPSPPDNGDFLINPTHLQTEQLDYYQLSPSTSCSTGSPLSAFVGDTPPQTEHLDSCHNSPIDYNTPSQKGQFTYWPNIPYSKEARVASFVNRSPHGAVFPTPSTDADVYPCMWSGTPCGRMVAGNRGAIAHHLIRRHKVKLDHVRDNCLWNGCGDVMRRDSFARHILKHLGIKWQCSMCHKPLARNDSTLRHADHTVSCNGAHVVEMRGPEAVFMPCHNQ</sequence>
<evidence type="ECO:0000313" key="1">
    <source>
        <dbReference type="EMBL" id="KAH7913133.1"/>
    </source>
</evidence>
<accession>A0ACB8AIV1</accession>
<gene>
    <name evidence="1" type="ORF">BJ138DRAFT_667313</name>
</gene>
<evidence type="ECO:0000313" key="2">
    <source>
        <dbReference type="Proteomes" id="UP000790377"/>
    </source>
</evidence>
<comment type="caution">
    <text evidence="1">The sequence shown here is derived from an EMBL/GenBank/DDBJ whole genome shotgun (WGS) entry which is preliminary data.</text>
</comment>
<dbReference type="EMBL" id="MU267636">
    <property type="protein sequence ID" value="KAH7913133.1"/>
    <property type="molecule type" value="Genomic_DNA"/>
</dbReference>
<proteinExistence type="predicted"/>
<dbReference type="Proteomes" id="UP000790377">
    <property type="component" value="Unassembled WGS sequence"/>
</dbReference>
<reference evidence="1" key="1">
    <citation type="journal article" date="2021" name="New Phytol.">
        <title>Evolutionary innovations through gain and loss of genes in the ectomycorrhizal Boletales.</title>
        <authorList>
            <person name="Wu G."/>
            <person name="Miyauchi S."/>
            <person name="Morin E."/>
            <person name="Kuo A."/>
            <person name="Drula E."/>
            <person name="Varga T."/>
            <person name="Kohler A."/>
            <person name="Feng B."/>
            <person name="Cao Y."/>
            <person name="Lipzen A."/>
            <person name="Daum C."/>
            <person name="Hundley H."/>
            <person name="Pangilinan J."/>
            <person name="Johnson J."/>
            <person name="Barry K."/>
            <person name="LaButti K."/>
            <person name="Ng V."/>
            <person name="Ahrendt S."/>
            <person name="Min B."/>
            <person name="Choi I.G."/>
            <person name="Park H."/>
            <person name="Plett J.M."/>
            <person name="Magnuson J."/>
            <person name="Spatafora J.W."/>
            <person name="Nagy L.G."/>
            <person name="Henrissat B."/>
            <person name="Grigoriev I.V."/>
            <person name="Yang Z.L."/>
            <person name="Xu J."/>
            <person name="Martin F.M."/>
        </authorList>
    </citation>
    <scope>NUCLEOTIDE SEQUENCE</scope>
    <source>
        <strain evidence="1">ATCC 28755</strain>
    </source>
</reference>
<name>A0ACB8AIV1_9AGAM</name>
<keyword evidence="2" id="KW-1185">Reference proteome</keyword>
<protein>
    <submittedName>
        <fullName evidence="1">Uncharacterized protein</fullName>
    </submittedName>
</protein>
<organism evidence="1 2">
    <name type="scientific">Hygrophoropsis aurantiaca</name>
    <dbReference type="NCBI Taxonomy" id="72124"/>
    <lineage>
        <taxon>Eukaryota</taxon>
        <taxon>Fungi</taxon>
        <taxon>Dikarya</taxon>
        <taxon>Basidiomycota</taxon>
        <taxon>Agaricomycotina</taxon>
        <taxon>Agaricomycetes</taxon>
        <taxon>Agaricomycetidae</taxon>
        <taxon>Boletales</taxon>
        <taxon>Coniophorineae</taxon>
        <taxon>Hygrophoropsidaceae</taxon>
        <taxon>Hygrophoropsis</taxon>
    </lineage>
</organism>